<feature type="region of interest" description="Disordered" evidence="7">
    <location>
        <begin position="1"/>
        <end position="34"/>
    </location>
</feature>
<comment type="caution">
    <text evidence="9">The sequence shown here is derived from an EMBL/GenBank/DDBJ whole genome shotgun (WGS) entry which is preliminary data.</text>
</comment>
<keyword evidence="5" id="KW-0539">Nucleus</keyword>
<evidence type="ECO:0000256" key="3">
    <source>
        <dbReference type="ARBA" id="ARBA00023125"/>
    </source>
</evidence>
<dbReference type="InterPro" id="IPR052207">
    <property type="entry name" value="Max-like/E-box_TFs"/>
</dbReference>
<dbReference type="SMART" id="SM00353">
    <property type="entry name" value="HLH"/>
    <property type="match status" value="1"/>
</dbReference>
<dbReference type="GO" id="GO:0000981">
    <property type="term" value="F:DNA-binding transcription factor activity, RNA polymerase II-specific"/>
    <property type="evidence" value="ECO:0007669"/>
    <property type="project" value="TreeGrafter"/>
</dbReference>
<dbReference type="PANTHER" id="PTHR15741:SF27">
    <property type="entry name" value="TRANSCRIPTION FACTOR AP-4"/>
    <property type="match status" value="1"/>
</dbReference>
<reference evidence="9" key="1">
    <citation type="submission" date="2020-12" db="EMBL/GenBank/DDBJ databases">
        <title>Metabolic potential, ecology and presence of endohyphal bacteria is reflected in genomic diversity of Mucoromycotina.</title>
        <authorList>
            <person name="Muszewska A."/>
            <person name="Okrasinska A."/>
            <person name="Steczkiewicz K."/>
            <person name="Drgas O."/>
            <person name="Orlowska M."/>
            <person name="Perlinska-Lenart U."/>
            <person name="Aleksandrzak-Piekarczyk T."/>
            <person name="Szatraj K."/>
            <person name="Zielenkiewicz U."/>
            <person name="Pilsyk S."/>
            <person name="Malc E."/>
            <person name="Mieczkowski P."/>
            <person name="Kruszewska J.S."/>
            <person name="Biernat P."/>
            <person name="Pawlowska J."/>
        </authorList>
    </citation>
    <scope>NUCLEOTIDE SEQUENCE</scope>
    <source>
        <strain evidence="9">WA0000051536</strain>
    </source>
</reference>
<keyword evidence="6" id="KW-0175">Coiled coil</keyword>
<feature type="domain" description="BHLH" evidence="8">
    <location>
        <begin position="270"/>
        <end position="321"/>
    </location>
</feature>
<feature type="compositionally biased region" description="Basic and acidic residues" evidence="7">
    <location>
        <begin position="262"/>
        <end position="280"/>
    </location>
</feature>
<evidence type="ECO:0000256" key="2">
    <source>
        <dbReference type="ARBA" id="ARBA00023015"/>
    </source>
</evidence>
<feature type="region of interest" description="Disordered" evidence="7">
    <location>
        <begin position="531"/>
        <end position="560"/>
    </location>
</feature>
<evidence type="ECO:0000256" key="7">
    <source>
        <dbReference type="SAM" id="MobiDB-lite"/>
    </source>
</evidence>
<gene>
    <name evidence="9" type="ORF">INT44_001629</name>
</gene>
<feature type="compositionally biased region" description="Polar residues" evidence="7">
    <location>
        <begin position="211"/>
        <end position="222"/>
    </location>
</feature>
<feature type="region of interest" description="Disordered" evidence="7">
    <location>
        <begin position="199"/>
        <end position="280"/>
    </location>
</feature>
<dbReference type="PANTHER" id="PTHR15741">
    <property type="entry name" value="BASIC HELIX-LOOP-HELIX ZIP TRANSCRIPTION FACTOR"/>
    <property type="match status" value="1"/>
</dbReference>
<evidence type="ECO:0000313" key="10">
    <source>
        <dbReference type="Proteomes" id="UP000612746"/>
    </source>
</evidence>
<dbReference type="InterPro" id="IPR011598">
    <property type="entry name" value="bHLH_dom"/>
</dbReference>
<dbReference type="GO" id="GO:0005634">
    <property type="term" value="C:nucleus"/>
    <property type="evidence" value="ECO:0007669"/>
    <property type="project" value="UniProtKB-SubCell"/>
</dbReference>
<evidence type="ECO:0000256" key="5">
    <source>
        <dbReference type="ARBA" id="ARBA00023242"/>
    </source>
</evidence>
<dbReference type="SUPFAM" id="SSF47459">
    <property type="entry name" value="HLH, helix-loop-helix DNA-binding domain"/>
    <property type="match status" value="1"/>
</dbReference>
<name>A0A8H7UEC1_9FUNG</name>
<keyword evidence="3" id="KW-0238">DNA-binding</keyword>
<feature type="region of interest" description="Disordered" evidence="7">
    <location>
        <begin position="122"/>
        <end position="143"/>
    </location>
</feature>
<feature type="coiled-coil region" evidence="6">
    <location>
        <begin position="431"/>
        <end position="458"/>
    </location>
</feature>
<comment type="subcellular location">
    <subcellularLocation>
        <location evidence="1">Nucleus</location>
    </subcellularLocation>
</comment>
<feature type="compositionally biased region" description="Polar residues" evidence="7">
    <location>
        <begin position="1"/>
        <end position="23"/>
    </location>
</feature>
<dbReference type="AlphaFoldDB" id="A0A8H7UEC1"/>
<evidence type="ECO:0000256" key="4">
    <source>
        <dbReference type="ARBA" id="ARBA00023163"/>
    </source>
</evidence>
<evidence type="ECO:0000259" key="8">
    <source>
        <dbReference type="PROSITE" id="PS50888"/>
    </source>
</evidence>
<evidence type="ECO:0000256" key="1">
    <source>
        <dbReference type="ARBA" id="ARBA00004123"/>
    </source>
</evidence>
<feature type="compositionally biased region" description="Basic and acidic residues" evidence="7">
    <location>
        <begin position="123"/>
        <end position="134"/>
    </location>
</feature>
<keyword evidence="10" id="KW-1185">Reference proteome</keyword>
<dbReference type="Gene3D" id="4.10.280.10">
    <property type="entry name" value="Helix-loop-helix DNA-binding domain"/>
    <property type="match status" value="1"/>
</dbReference>
<dbReference type="OrthoDB" id="5778525at2759"/>
<dbReference type="PROSITE" id="PS50888">
    <property type="entry name" value="BHLH"/>
    <property type="match status" value="1"/>
</dbReference>
<keyword evidence="4" id="KW-0804">Transcription</keyword>
<feature type="compositionally biased region" description="Basic residues" evidence="7">
    <location>
        <begin position="223"/>
        <end position="232"/>
    </location>
</feature>
<proteinExistence type="predicted"/>
<dbReference type="GO" id="GO:0000978">
    <property type="term" value="F:RNA polymerase II cis-regulatory region sequence-specific DNA binding"/>
    <property type="evidence" value="ECO:0007669"/>
    <property type="project" value="TreeGrafter"/>
</dbReference>
<keyword evidence="2" id="KW-0805">Transcription regulation</keyword>
<accession>A0A8H7UEC1</accession>
<dbReference type="EMBL" id="JAEPRA010000011">
    <property type="protein sequence ID" value="KAG2178477.1"/>
    <property type="molecule type" value="Genomic_DNA"/>
</dbReference>
<feature type="compositionally biased region" description="Basic and acidic residues" evidence="7">
    <location>
        <begin position="531"/>
        <end position="558"/>
    </location>
</feature>
<dbReference type="Proteomes" id="UP000612746">
    <property type="component" value="Unassembled WGS sequence"/>
</dbReference>
<evidence type="ECO:0000256" key="6">
    <source>
        <dbReference type="SAM" id="Coils"/>
    </source>
</evidence>
<evidence type="ECO:0000313" key="9">
    <source>
        <dbReference type="EMBL" id="KAG2178477.1"/>
    </source>
</evidence>
<dbReference type="GO" id="GO:0046983">
    <property type="term" value="F:protein dimerization activity"/>
    <property type="evidence" value="ECO:0007669"/>
    <property type="project" value="InterPro"/>
</dbReference>
<sequence>MNYSNSRQWWSSPPSSNAVLKSTQDSEEPISEPVPFEDFKFSMGLDPDFSIPIPLETPPPPPVMDMATEFPTADNFLQQNANPLLDENDQRAFTQFLDSFFVEQDSSAAEDHQQIIPSLFDHQQQHSDSHDHPSSHFTNNTSSSSWNYNYEAPGVLLNHDRSSSDYHDPDQHRRSIIDSLDASHQQRFYQQISSMVVPVKSETESDHTLIQDGTNSNSNSQQRGRRKQSVKRRASETDSDEDDDMAESPGSSTSGNKRSKQHKELLTEEEKRANHIASEQKRRNTIRTGFKELTDIIPTLKNINNSKSTILFKAVEYIRYLERRNRGLRERVGGLEVRVEVEGRMGNLMNHSQLNGRRNTMSNFMNLRDNNNSHPNLSPERSRTISHSGSFSTFANAQKSTPNQDTDMMTSRFVDNTSGLPPAAAAALLAHKSQQKQLQAFQEQLQLHQRLIAQKSKDHGAKEKSFLDERRQSLPTFASNTTLSPSRSNYDSISIPISDTANASNSMALVMPVDEQQEWRESDRHKDAINIPVDHKDQTMEERSMTRSSEMRSPEKPASDLINSLKHGIATTTAVAASSS</sequence>
<dbReference type="Pfam" id="PF00010">
    <property type="entry name" value="HLH"/>
    <property type="match status" value="1"/>
</dbReference>
<organism evidence="9 10">
    <name type="scientific">Umbelopsis vinacea</name>
    <dbReference type="NCBI Taxonomy" id="44442"/>
    <lineage>
        <taxon>Eukaryota</taxon>
        <taxon>Fungi</taxon>
        <taxon>Fungi incertae sedis</taxon>
        <taxon>Mucoromycota</taxon>
        <taxon>Mucoromycotina</taxon>
        <taxon>Umbelopsidomycetes</taxon>
        <taxon>Umbelopsidales</taxon>
        <taxon>Umbelopsidaceae</taxon>
        <taxon>Umbelopsis</taxon>
    </lineage>
</organism>
<protein>
    <recommendedName>
        <fullName evidence="8">BHLH domain-containing protein</fullName>
    </recommendedName>
</protein>
<dbReference type="InterPro" id="IPR036638">
    <property type="entry name" value="HLH_DNA-bd_sf"/>
</dbReference>
<feature type="compositionally biased region" description="Acidic residues" evidence="7">
    <location>
        <begin position="237"/>
        <end position="246"/>
    </location>
</feature>